<dbReference type="PANTHER" id="PTHR38035:SF1">
    <property type="entry name" value="ANCILLARY SECYEG TRANSLOCON SUBUNIT"/>
    <property type="match status" value="1"/>
</dbReference>
<dbReference type="SUPFAM" id="SSF48452">
    <property type="entry name" value="TPR-like"/>
    <property type="match status" value="1"/>
</dbReference>
<evidence type="ECO:0000313" key="11">
    <source>
        <dbReference type="EMBL" id="OUY08757.1"/>
    </source>
</evidence>
<dbReference type="GO" id="GO:0005886">
    <property type="term" value="C:plasma membrane"/>
    <property type="evidence" value="ECO:0007669"/>
    <property type="project" value="UniProtKB-SubCell"/>
</dbReference>
<evidence type="ECO:0000256" key="1">
    <source>
        <dbReference type="ARBA" id="ARBA00004401"/>
    </source>
</evidence>
<dbReference type="Proteomes" id="UP000196536">
    <property type="component" value="Unassembled WGS sequence"/>
</dbReference>
<organism evidence="11 12">
    <name type="scientific">Acinetobacter populi</name>
    <dbReference type="NCBI Taxonomy" id="1582270"/>
    <lineage>
        <taxon>Bacteria</taxon>
        <taxon>Pseudomonadati</taxon>
        <taxon>Pseudomonadota</taxon>
        <taxon>Gammaproteobacteria</taxon>
        <taxon>Moraxellales</taxon>
        <taxon>Moraxellaceae</taxon>
        <taxon>Acinetobacter</taxon>
    </lineage>
</organism>
<dbReference type="EMBL" id="NEXX01000001">
    <property type="protein sequence ID" value="OUY08757.1"/>
    <property type="molecule type" value="Genomic_DNA"/>
</dbReference>
<dbReference type="Pfam" id="PF09976">
    <property type="entry name" value="TPR_21"/>
    <property type="match status" value="1"/>
</dbReference>
<feature type="transmembrane region" description="Helical" evidence="9">
    <location>
        <begin position="20"/>
        <end position="41"/>
    </location>
</feature>
<comment type="caution">
    <text evidence="11">The sequence shown here is derived from an EMBL/GenBank/DDBJ whole genome shotgun (WGS) entry which is preliminary data.</text>
</comment>
<keyword evidence="3 9" id="KW-0812">Transmembrane</keyword>
<dbReference type="RefSeq" id="WP_087619419.1">
    <property type="nucleotide sequence ID" value="NZ_NEXX01000001.1"/>
</dbReference>
<keyword evidence="12" id="KW-1185">Reference proteome</keyword>
<evidence type="ECO:0000256" key="7">
    <source>
        <dbReference type="ARBA" id="ARBA00024197"/>
    </source>
</evidence>
<dbReference type="InterPro" id="IPR026039">
    <property type="entry name" value="YfgM"/>
</dbReference>
<comment type="similarity">
    <text evidence="7">Belongs to the YfgM family.</text>
</comment>
<evidence type="ECO:0000256" key="8">
    <source>
        <dbReference type="ARBA" id="ARBA00024235"/>
    </source>
</evidence>
<proteinExistence type="inferred from homology"/>
<evidence type="ECO:0000256" key="5">
    <source>
        <dbReference type="ARBA" id="ARBA00023136"/>
    </source>
</evidence>
<evidence type="ECO:0000313" key="12">
    <source>
        <dbReference type="Proteomes" id="UP000196536"/>
    </source>
</evidence>
<keyword evidence="6" id="KW-0143">Chaperone</keyword>
<dbReference type="AlphaFoldDB" id="A0A1Z9Z2W1"/>
<dbReference type="GO" id="GO:0044877">
    <property type="term" value="F:protein-containing complex binding"/>
    <property type="evidence" value="ECO:0007669"/>
    <property type="project" value="InterPro"/>
</dbReference>
<keyword evidence="4 9" id="KW-1133">Transmembrane helix</keyword>
<dbReference type="InterPro" id="IPR018704">
    <property type="entry name" value="SecYEG/CpoB_TPR"/>
</dbReference>
<name>A0A1Z9Z2W1_9GAMM</name>
<evidence type="ECO:0000256" key="3">
    <source>
        <dbReference type="ARBA" id="ARBA00022692"/>
    </source>
</evidence>
<gene>
    <name evidence="11" type="ORF">CAP51_03845</name>
</gene>
<protein>
    <recommendedName>
        <fullName evidence="8">Ancillary SecYEG translocon subunit</fullName>
    </recommendedName>
</protein>
<dbReference type="Gene3D" id="1.25.40.10">
    <property type="entry name" value="Tetratricopeptide repeat domain"/>
    <property type="match status" value="1"/>
</dbReference>
<sequence length="239" mass="26327">MTAMTDDEQKEKLSSFVKRYGSPIVTGVLLALCVFFGWQWWEKKQTVSSSNLTVQYQNVLNQSQLAAVDDASYQKLTADANKIVQESPNSAQAVQTQLLLAKLAFDKKDYATANKILTQAETSKVKDKGLKSIVKLHLAYTQVAQEQLDAALKTLDGINNEAFIPSVAEAKGDIYVAKNDPEAAKKAYQQAWDVLVEREQPRELLQIKLANLGVLVEDPKIESPVLTPSQASANIPSES</sequence>
<comment type="subcellular location">
    <subcellularLocation>
        <location evidence="1">Cell membrane</location>
        <topology evidence="1">Single-pass type II membrane protein</topology>
    </subcellularLocation>
</comment>
<evidence type="ECO:0000259" key="10">
    <source>
        <dbReference type="Pfam" id="PF09976"/>
    </source>
</evidence>
<feature type="domain" description="Ancillary SecYEG translocon subunit/Cell division coordinator CpoB TPR" evidence="10">
    <location>
        <begin position="15"/>
        <end position="213"/>
    </location>
</feature>
<dbReference type="InterPro" id="IPR011990">
    <property type="entry name" value="TPR-like_helical_dom_sf"/>
</dbReference>
<dbReference type="OrthoDB" id="9789675at2"/>
<accession>A0A1Z9Z2W1</accession>
<dbReference type="PIRSF" id="PIRSF006170">
    <property type="entry name" value="YfgM"/>
    <property type="match status" value="1"/>
</dbReference>
<evidence type="ECO:0000256" key="2">
    <source>
        <dbReference type="ARBA" id="ARBA00022475"/>
    </source>
</evidence>
<reference evidence="11 12" key="1">
    <citation type="submission" date="2017-05" db="EMBL/GenBank/DDBJ databases">
        <title>Acinetobacter populi ANC 5415 (= PBJ7), whole genome shotgun sequencing project.</title>
        <authorList>
            <person name="Nemec A."/>
            <person name="Radolfova-Krizova L."/>
        </authorList>
    </citation>
    <scope>NUCLEOTIDE SEQUENCE [LARGE SCALE GENOMIC DNA]</scope>
    <source>
        <strain evidence="11 12">PBJ7</strain>
    </source>
</reference>
<evidence type="ECO:0000256" key="6">
    <source>
        <dbReference type="ARBA" id="ARBA00023186"/>
    </source>
</evidence>
<keyword evidence="5 9" id="KW-0472">Membrane</keyword>
<evidence type="ECO:0000256" key="9">
    <source>
        <dbReference type="SAM" id="Phobius"/>
    </source>
</evidence>
<evidence type="ECO:0000256" key="4">
    <source>
        <dbReference type="ARBA" id="ARBA00022989"/>
    </source>
</evidence>
<dbReference type="PANTHER" id="PTHR38035">
    <property type="entry name" value="UPF0070 PROTEIN YFGM"/>
    <property type="match status" value="1"/>
</dbReference>
<keyword evidence="2" id="KW-1003">Cell membrane</keyword>